<protein>
    <submittedName>
        <fullName evidence="2">Uncharacterized protein</fullName>
    </submittedName>
</protein>
<evidence type="ECO:0000313" key="1">
    <source>
        <dbReference type="Proteomes" id="UP000887576"/>
    </source>
</evidence>
<sequence>MVDCGVETEVDATWQVIKKAKLTVANFGRAH</sequence>
<dbReference type="Proteomes" id="UP000887576">
    <property type="component" value="Unplaced"/>
</dbReference>
<reference evidence="2" key="1">
    <citation type="submission" date="2022-11" db="UniProtKB">
        <authorList>
            <consortium name="WormBaseParasite"/>
        </authorList>
    </citation>
    <scope>IDENTIFICATION</scope>
</reference>
<accession>A0AC34QZZ4</accession>
<name>A0AC34QZZ4_9BILA</name>
<dbReference type="WBParaSite" id="JU765_v2.g20663.t1">
    <property type="protein sequence ID" value="JU765_v2.g20663.t1"/>
    <property type="gene ID" value="JU765_v2.g20663"/>
</dbReference>
<evidence type="ECO:0000313" key="2">
    <source>
        <dbReference type="WBParaSite" id="JU765_v2.g20663.t1"/>
    </source>
</evidence>
<organism evidence="1 2">
    <name type="scientific">Panagrolaimus sp. JU765</name>
    <dbReference type="NCBI Taxonomy" id="591449"/>
    <lineage>
        <taxon>Eukaryota</taxon>
        <taxon>Metazoa</taxon>
        <taxon>Ecdysozoa</taxon>
        <taxon>Nematoda</taxon>
        <taxon>Chromadorea</taxon>
        <taxon>Rhabditida</taxon>
        <taxon>Tylenchina</taxon>
        <taxon>Panagrolaimomorpha</taxon>
        <taxon>Panagrolaimoidea</taxon>
        <taxon>Panagrolaimidae</taxon>
        <taxon>Panagrolaimus</taxon>
    </lineage>
</organism>
<proteinExistence type="predicted"/>